<organism evidence="1 2">
    <name type="scientific">Streptomyces chryseus</name>
    <dbReference type="NCBI Taxonomy" id="68186"/>
    <lineage>
        <taxon>Bacteria</taxon>
        <taxon>Bacillati</taxon>
        <taxon>Actinomycetota</taxon>
        <taxon>Actinomycetes</taxon>
        <taxon>Kitasatosporales</taxon>
        <taxon>Streptomycetaceae</taxon>
        <taxon>Streptomyces</taxon>
    </lineage>
</organism>
<dbReference type="RefSeq" id="WP_138898306.1">
    <property type="nucleotide sequence ID" value="NZ_BMVO01000003.1"/>
</dbReference>
<evidence type="ECO:0000313" key="1">
    <source>
        <dbReference type="EMBL" id="GHA94208.1"/>
    </source>
</evidence>
<proteinExistence type="predicted"/>
<dbReference type="SUPFAM" id="SSF53795">
    <property type="entry name" value="PEP carboxykinase-like"/>
    <property type="match status" value="1"/>
</dbReference>
<dbReference type="Gene3D" id="3.40.50.300">
    <property type="entry name" value="P-loop containing nucleotide triphosphate hydrolases"/>
    <property type="match status" value="1"/>
</dbReference>
<comment type="caution">
    <text evidence="1">The sequence shown here is derived from an EMBL/GenBank/DDBJ whole genome shotgun (WGS) entry which is preliminary data.</text>
</comment>
<sequence length="372" mass="39448">MTDMFATRITPAQGYAVTVTSRAEAVTDWAVRYFGMWWNAAQVDAADVAGAVVAADVDPGEVAALTGAVTSGEHAEVVYANDRMVYAVNGDGVVRAAQPDAGLAYRWEPAVRRLTVVGCDETAVATAAARIAREVVRGQLLGNGWQILHSSAVTRPDGATVLSLGDKGAGKTTVGFLLARAGWGLLANDRVFVRVEEGAVRVLPWPSAAAIGFGLLDAMGWYDVVRDQVRAGEQMHPTQHQRVTDALLADEREPLWKSSGKELKPQFFPDQLDTMLGMKLATEGRAAALLFPRITAGATPALSDEERGVQDGDFFNAKTEDRYPDVFRLLPSGGPSAGLAEALAALPHRSVVLGHDTAANTALLEGVTDGLL</sequence>
<evidence type="ECO:0008006" key="3">
    <source>
        <dbReference type="Google" id="ProtNLM"/>
    </source>
</evidence>
<reference evidence="2" key="1">
    <citation type="journal article" date="2019" name="Int. J. Syst. Evol. Microbiol.">
        <title>The Global Catalogue of Microorganisms (GCM) 10K type strain sequencing project: providing services to taxonomists for standard genome sequencing and annotation.</title>
        <authorList>
            <consortium name="The Broad Institute Genomics Platform"/>
            <consortium name="The Broad Institute Genome Sequencing Center for Infectious Disease"/>
            <person name="Wu L."/>
            <person name="Ma J."/>
        </authorList>
    </citation>
    <scope>NUCLEOTIDE SEQUENCE [LARGE SCALE GENOMIC DNA]</scope>
    <source>
        <strain evidence="2">JCM 4737</strain>
    </source>
</reference>
<dbReference type="EMBL" id="BMVO01000003">
    <property type="protein sequence ID" value="GHA94208.1"/>
    <property type="molecule type" value="Genomic_DNA"/>
</dbReference>
<dbReference type="InterPro" id="IPR027417">
    <property type="entry name" value="P-loop_NTPase"/>
</dbReference>
<keyword evidence="2" id="KW-1185">Reference proteome</keyword>
<dbReference type="Proteomes" id="UP000599437">
    <property type="component" value="Unassembled WGS sequence"/>
</dbReference>
<accession>A0ABQ3DIC7</accession>
<gene>
    <name evidence="1" type="ORF">GCM10010346_16190</name>
</gene>
<evidence type="ECO:0000313" key="2">
    <source>
        <dbReference type="Proteomes" id="UP000599437"/>
    </source>
</evidence>
<protein>
    <recommendedName>
        <fullName evidence="3">HPr kinase</fullName>
    </recommendedName>
</protein>
<name>A0ABQ3DIC7_9ACTN</name>